<dbReference type="EMBL" id="JBHTLR010000023">
    <property type="protein sequence ID" value="MFD1218121.1"/>
    <property type="molecule type" value="Genomic_DNA"/>
</dbReference>
<dbReference type="Pfam" id="PF05726">
    <property type="entry name" value="Pirin_C"/>
    <property type="match status" value="1"/>
</dbReference>
<proteinExistence type="predicted"/>
<keyword evidence="3" id="KW-1185">Reference proteome</keyword>
<sequence>MTNTVIGGENVGPRRIEWNFVATSETRLESAINDWKSGRFPKVPGDSEEFIPFPGGD</sequence>
<dbReference type="InterPro" id="IPR011051">
    <property type="entry name" value="RmlC_Cupin_sf"/>
</dbReference>
<feature type="domain" description="Pirin C-terminal" evidence="1">
    <location>
        <begin position="5"/>
        <end position="40"/>
    </location>
</feature>
<evidence type="ECO:0000259" key="1">
    <source>
        <dbReference type="Pfam" id="PF05726"/>
    </source>
</evidence>
<evidence type="ECO:0000313" key="2">
    <source>
        <dbReference type="EMBL" id="MFD1218121.1"/>
    </source>
</evidence>
<accession>A0ABW3UCD8</accession>
<gene>
    <name evidence="2" type="ORF">ACFQ2X_16090</name>
</gene>
<dbReference type="SUPFAM" id="SSF51182">
    <property type="entry name" value="RmlC-like cupins"/>
    <property type="match status" value="1"/>
</dbReference>
<comment type="caution">
    <text evidence="2">The sequence shown here is derived from an EMBL/GenBank/DDBJ whole genome shotgun (WGS) entry which is preliminary data.</text>
</comment>
<dbReference type="RefSeq" id="WP_230439060.1">
    <property type="nucleotide sequence ID" value="NZ_CP087715.1"/>
</dbReference>
<dbReference type="Proteomes" id="UP001597264">
    <property type="component" value="Unassembled WGS sequence"/>
</dbReference>
<evidence type="ECO:0000313" key="3">
    <source>
        <dbReference type="Proteomes" id="UP001597264"/>
    </source>
</evidence>
<organism evidence="2 3">
    <name type="scientific">Microbulbifer celer</name>
    <dbReference type="NCBI Taxonomy" id="435905"/>
    <lineage>
        <taxon>Bacteria</taxon>
        <taxon>Pseudomonadati</taxon>
        <taxon>Pseudomonadota</taxon>
        <taxon>Gammaproteobacteria</taxon>
        <taxon>Cellvibrionales</taxon>
        <taxon>Microbulbiferaceae</taxon>
        <taxon>Microbulbifer</taxon>
    </lineage>
</organism>
<reference evidence="3" key="1">
    <citation type="journal article" date="2019" name="Int. J. Syst. Evol. Microbiol.">
        <title>The Global Catalogue of Microorganisms (GCM) 10K type strain sequencing project: providing services to taxonomists for standard genome sequencing and annotation.</title>
        <authorList>
            <consortium name="The Broad Institute Genomics Platform"/>
            <consortium name="The Broad Institute Genome Sequencing Center for Infectious Disease"/>
            <person name="Wu L."/>
            <person name="Ma J."/>
        </authorList>
    </citation>
    <scope>NUCLEOTIDE SEQUENCE [LARGE SCALE GENOMIC DNA]</scope>
    <source>
        <strain evidence="3">CCUG 54356</strain>
    </source>
</reference>
<dbReference type="InterPro" id="IPR008778">
    <property type="entry name" value="Pirin_C_dom"/>
</dbReference>
<protein>
    <submittedName>
        <fullName evidence="2">Pirin-like C-terminal cupin domain-containing protein</fullName>
    </submittedName>
</protein>
<name>A0ABW3UCD8_9GAMM</name>